<sequence length="183" mass="21063">MENKWVDDVLKFWFEELDEKQWFFSTKELDEQIRERFGSLISKLSTTPPAELSAEPRTALAAVVALDQFPRNIFRGTARAFATDNLALRIAADAVDNRLDANLSPNERLFLYLPFEHSEVSADQDRSVMLCEALGLDEPLRYAIEHRDIIRRFGRFPHRNAVLGRSSTEEELAFMKEHAGYGQ</sequence>
<dbReference type="InterPro" id="IPR011990">
    <property type="entry name" value="TPR-like_helical_dom_sf"/>
</dbReference>
<dbReference type="Gene3D" id="1.25.40.10">
    <property type="entry name" value="Tetratricopeptide repeat domain"/>
    <property type="match status" value="1"/>
</dbReference>
<evidence type="ECO:0000313" key="1">
    <source>
        <dbReference type="EMBL" id="GGA73470.1"/>
    </source>
</evidence>
<dbReference type="RefSeq" id="WP_188721947.1">
    <property type="nucleotide sequence ID" value="NZ_BMIF01000009.1"/>
</dbReference>
<organism evidence="1 2">
    <name type="scientific">Nitratireductor aestuarii</name>
    <dbReference type="NCBI Taxonomy" id="1735103"/>
    <lineage>
        <taxon>Bacteria</taxon>
        <taxon>Pseudomonadati</taxon>
        <taxon>Pseudomonadota</taxon>
        <taxon>Alphaproteobacteria</taxon>
        <taxon>Hyphomicrobiales</taxon>
        <taxon>Phyllobacteriaceae</taxon>
        <taxon>Nitratireductor</taxon>
    </lineage>
</organism>
<dbReference type="InterPro" id="IPR010323">
    <property type="entry name" value="DUF924"/>
</dbReference>
<keyword evidence="2" id="KW-1185">Reference proteome</keyword>
<reference evidence="1" key="2">
    <citation type="submission" date="2020-09" db="EMBL/GenBank/DDBJ databases">
        <authorList>
            <person name="Sun Q."/>
            <person name="Zhou Y."/>
        </authorList>
    </citation>
    <scope>NUCLEOTIDE SEQUENCE</scope>
    <source>
        <strain evidence="1">CGMCC 1.15320</strain>
    </source>
</reference>
<protein>
    <recommendedName>
        <fullName evidence="3">DUF924 domain-containing protein</fullName>
    </recommendedName>
</protein>
<accession>A0A916RX50</accession>
<dbReference type="AlphaFoldDB" id="A0A916RX50"/>
<gene>
    <name evidence="1" type="ORF">GCM10011385_29250</name>
</gene>
<proteinExistence type="predicted"/>
<dbReference type="Gene3D" id="1.20.58.320">
    <property type="entry name" value="TPR-like"/>
    <property type="match status" value="1"/>
</dbReference>
<dbReference type="Pfam" id="PF06041">
    <property type="entry name" value="DUF924"/>
    <property type="match status" value="1"/>
</dbReference>
<name>A0A916RX50_9HYPH</name>
<evidence type="ECO:0008006" key="3">
    <source>
        <dbReference type="Google" id="ProtNLM"/>
    </source>
</evidence>
<dbReference type="Proteomes" id="UP000636264">
    <property type="component" value="Unassembled WGS sequence"/>
</dbReference>
<reference evidence="1" key="1">
    <citation type="journal article" date="2014" name="Int. J. Syst. Evol. Microbiol.">
        <title>Complete genome sequence of Corynebacterium casei LMG S-19264T (=DSM 44701T), isolated from a smear-ripened cheese.</title>
        <authorList>
            <consortium name="US DOE Joint Genome Institute (JGI-PGF)"/>
            <person name="Walter F."/>
            <person name="Albersmeier A."/>
            <person name="Kalinowski J."/>
            <person name="Ruckert C."/>
        </authorList>
    </citation>
    <scope>NUCLEOTIDE SEQUENCE</scope>
    <source>
        <strain evidence="1">CGMCC 1.15320</strain>
    </source>
</reference>
<dbReference type="SUPFAM" id="SSF48452">
    <property type="entry name" value="TPR-like"/>
    <property type="match status" value="1"/>
</dbReference>
<dbReference type="EMBL" id="BMIF01000009">
    <property type="protein sequence ID" value="GGA73470.1"/>
    <property type="molecule type" value="Genomic_DNA"/>
</dbReference>
<evidence type="ECO:0000313" key="2">
    <source>
        <dbReference type="Proteomes" id="UP000636264"/>
    </source>
</evidence>
<comment type="caution">
    <text evidence="1">The sequence shown here is derived from an EMBL/GenBank/DDBJ whole genome shotgun (WGS) entry which is preliminary data.</text>
</comment>